<evidence type="ECO:0000313" key="2">
    <source>
        <dbReference type="EMBL" id="KAJ8871719.1"/>
    </source>
</evidence>
<organism evidence="2 3">
    <name type="scientific">Dryococelus australis</name>
    <dbReference type="NCBI Taxonomy" id="614101"/>
    <lineage>
        <taxon>Eukaryota</taxon>
        <taxon>Metazoa</taxon>
        <taxon>Ecdysozoa</taxon>
        <taxon>Arthropoda</taxon>
        <taxon>Hexapoda</taxon>
        <taxon>Insecta</taxon>
        <taxon>Pterygota</taxon>
        <taxon>Neoptera</taxon>
        <taxon>Polyneoptera</taxon>
        <taxon>Phasmatodea</taxon>
        <taxon>Verophasmatodea</taxon>
        <taxon>Anareolatae</taxon>
        <taxon>Phasmatidae</taxon>
        <taxon>Eurycanthinae</taxon>
        <taxon>Dryococelus</taxon>
    </lineage>
</organism>
<accession>A0ABQ9GI94</accession>
<dbReference type="Proteomes" id="UP001159363">
    <property type="component" value="Chromosome 11"/>
</dbReference>
<comment type="caution">
    <text evidence="2">The sequence shown here is derived from an EMBL/GenBank/DDBJ whole genome shotgun (WGS) entry which is preliminary data.</text>
</comment>
<keyword evidence="3" id="KW-1185">Reference proteome</keyword>
<feature type="compositionally biased region" description="Basic and acidic residues" evidence="1">
    <location>
        <begin position="650"/>
        <end position="662"/>
    </location>
</feature>
<dbReference type="EMBL" id="JARBHB010000012">
    <property type="protein sequence ID" value="KAJ8871719.1"/>
    <property type="molecule type" value="Genomic_DNA"/>
</dbReference>
<feature type="region of interest" description="Disordered" evidence="1">
    <location>
        <begin position="628"/>
        <end position="662"/>
    </location>
</feature>
<feature type="region of interest" description="Disordered" evidence="1">
    <location>
        <begin position="136"/>
        <end position="164"/>
    </location>
</feature>
<gene>
    <name evidence="2" type="ORF">PR048_028052</name>
</gene>
<feature type="compositionally biased region" description="Basic residues" evidence="1">
    <location>
        <begin position="639"/>
        <end position="649"/>
    </location>
</feature>
<evidence type="ECO:0000313" key="3">
    <source>
        <dbReference type="Proteomes" id="UP001159363"/>
    </source>
</evidence>
<sequence length="662" mass="74126">MREAIVPACESIAMETVATVSRSVLKRCRRCLPADGHFEHLQLIIIRTVTKGTSWYPGHRRVYQTRNSNTEPTLQYVSYQRNAPRTTKNVDSTNLSTFQSKQNKLLANSTPPPPRARRGPIKLHYDNTHTWWGEKCGLGHEDQRGRSGRLDSRRRGRGSRRQHVQVTIPDPIIRLEHRNQDDRTRESNLGHAKFKSVPTTWLADKYETRGPSTHARINTITGHRNLYHDSTRARGSAFTHEWRLCSFLDGVHGRIQASRADKTPSTNKRIIGALMHAQCISRSKLRIGPQPSRDTARQRALGPCTLVSPDSTYWRHKQAYCVSFQPMHPSHSTNDICIIVKRKTTSEAVEQHLILAALSNEILRADEGEMTRECSGAGMQGRGKREITEKTCRPAASSGTISTCENPGVTQWGIKPGEQSNCSATATPWIERGTPITCCVPTEHSYRLLTGAREVINTRWLPSLPPRGQSPRTPAPDGGGGSVTTSGVRQASTTGRVRAAGVRDLERGCWWERSTGEGVLSIPITGQTPRRAALRDQGAKHTLQTKVCTPTPPGVVEMKEKKQRRAGADAGFQPRSQSDVRRTIFMVLCNYFFPRAVRGRALSCCKMEPIANNPHRFALRVEDDSLELRTGMGGTSPRVKGKMRNRHLKHERERRKDVVDTS</sequence>
<protein>
    <submittedName>
        <fullName evidence="2">Uncharacterized protein</fullName>
    </submittedName>
</protein>
<feature type="region of interest" description="Disordered" evidence="1">
    <location>
        <begin position="460"/>
        <end position="495"/>
    </location>
</feature>
<reference evidence="2 3" key="1">
    <citation type="submission" date="2023-02" db="EMBL/GenBank/DDBJ databases">
        <title>LHISI_Scaffold_Assembly.</title>
        <authorList>
            <person name="Stuart O.P."/>
            <person name="Cleave R."/>
            <person name="Magrath M.J.L."/>
            <person name="Mikheyev A.S."/>
        </authorList>
    </citation>
    <scope>NUCLEOTIDE SEQUENCE [LARGE SCALE GENOMIC DNA]</scope>
    <source>
        <strain evidence="2">Daus_M_001</strain>
        <tissue evidence="2">Leg muscle</tissue>
    </source>
</reference>
<proteinExistence type="predicted"/>
<evidence type="ECO:0000256" key="1">
    <source>
        <dbReference type="SAM" id="MobiDB-lite"/>
    </source>
</evidence>
<feature type="compositionally biased region" description="Basic residues" evidence="1">
    <location>
        <begin position="154"/>
        <end position="163"/>
    </location>
</feature>
<name>A0ABQ9GI94_9NEOP</name>
<feature type="compositionally biased region" description="Basic and acidic residues" evidence="1">
    <location>
        <begin position="137"/>
        <end position="153"/>
    </location>
</feature>